<name>A0A9D4QUJ1_DREPO</name>
<dbReference type="Proteomes" id="UP000828390">
    <property type="component" value="Unassembled WGS sequence"/>
</dbReference>
<comment type="caution">
    <text evidence="1">The sequence shown here is derived from an EMBL/GenBank/DDBJ whole genome shotgun (WGS) entry which is preliminary data.</text>
</comment>
<proteinExistence type="predicted"/>
<accession>A0A9D4QUJ1</accession>
<dbReference type="EMBL" id="JAIWYP010000004">
    <property type="protein sequence ID" value="KAH3842715.1"/>
    <property type="molecule type" value="Genomic_DNA"/>
</dbReference>
<reference evidence="1" key="1">
    <citation type="journal article" date="2019" name="bioRxiv">
        <title>The Genome of the Zebra Mussel, Dreissena polymorpha: A Resource for Invasive Species Research.</title>
        <authorList>
            <person name="McCartney M.A."/>
            <person name="Auch B."/>
            <person name="Kono T."/>
            <person name="Mallez S."/>
            <person name="Zhang Y."/>
            <person name="Obille A."/>
            <person name="Becker A."/>
            <person name="Abrahante J.E."/>
            <person name="Garbe J."/>
            <person name="Badalamenti J.P."/>
            <person name="Herman A."/>
            <person name="Mangelson H."/>
            <person name="Liachko I."/>
            <person name="Sullivan S."/>
            <person name="Sone E.D."/>
            <person name="Koren S."/>
            <person name="Silverstein K.A.T."/>
            <person name="Beckman K.B."/>
            <person name="Gohl D.M."/>
        </authorList>
    </citation>
    <scope>NUCLEOTIDE SEQUENCE</scope>
    <source>
        <strain evidence="1">Duluth1</strain>
        <tissue evidence="1">Whole animal</tissue>
    </source>
</reference>
<protein>
    <submittedName>
        <fullName evidence="1">Uncharacterized protein</fullName>
    </submittedName>
</protein>
<reference evidence="1" key="2">
    <citation type="submission" date="2020-11" db="EMBL/GenBank/DDBJ databases">
        <authorList>
            <person name="McCartney M.A."/>
            <person name="Auch B."/>
            <person name="Kono T."/>
            <person name="Mallez S."/>
            <person name="Becker A."/>
            <person name="Gohl D.M."/>
            <person name="Silverstein K.A.T."/>
            <person name="Koren S."/>
            <person name="Bechman K.B."/>
            <person name="Herman A."/>
            <person name="Abrahante J.E."/>
            <person name="Garbe J."/>
        </authorList>
    </citation>
    <scope>NUCLEOTIDE SEQUENCE</scope>
    <source>
        <strain evidence="1">Duluth1</strain>
        <tissue evidence="1">Whole animal</tissue>
    </source>
</reference>
<dbReference type="AlphaFoldDB" id="A0A9D4QUJ1"/>
<evidence type="ECO:0000313" key="1">
    <source>
        <dbReference type="EMBL" id="KAH3842715.1"/>
    </source>
</evidence>
<evidence type="ECO:0000313" key="2">
    <source>
        <dbReference type="Proteomes" id="UP000828390"/>
    </source>
</evidence>
<gene>
    <name evidence="1" type="ORF">DPMN_116219</name>
</gene>
<organism evidence="1 2">
    <name type="scientific">Dreissena polymorpha</name>
    <name type="common">Zebra mussel</name>
    <name type="synonym">Mytilus polymorpha</name>
    <dbReference type="NCBI Taxonomy" id="45954"/>
    <lineage>
        <taxon>Eukaryota</taxon>
        <taxon>Metazoa</taxon>
        <taxon>Spiralia</taxon>
        <taxon>Lophotrochozoa</taxon>
        <taxon>Mollusca</taxon>
        <taxon>Bivalvia</taxon>
        <taxon>Autobranchia</taxon>
        <taxon>Heteroconchia</taxon>
        <taxon>Euheterodonta</taxon>
        <taxon>Imparidentia</taxon>
        <taxon>Neoheterodontei</taxon>
        <taxon>Myida</taxon>
        <taxon>Dreissenoidea</taxon>
        <taxon>Dreissenidae</taxon>
        <taxon>Dreissena</taxon>
    </lineage>
</organism>
<sequence length="60" mass="7011">MTRLHEEKQTHDVFFALLSPIFAIDPENIDKASAYTALWEKAIKPRENLAQSHRYKRNGI</sequence>
<keyword evidence="2" id="KW-1185">Reference proteome</keyword>